<reference evidence="1 2" key="1">
    <citation type="submission" date="2015-09" db="EMBL/GenBank/DDBJ databases">
        <title>Whole genome shotgun sequence assembly of Aphanizomenon flos-aquae UKL13.</title>
        <authorList>
            <person name="Driscoll C."/>
        </authorList>
    </citation>
    <scope>NUCLEOTIDE SEQUENCE [LARGE SCALE GENOMIC DNA]</scope>
    <source>
        <strain evidence="1">MDT13</strain>
    </source>
</reference>
<name>A0A1B7VFF7_APHFL</name>
<comment type="caution">
    <text evidence="1">The sequence shown here is derived from an EMBL/GenBank/DDBJ whole genome shotgun (WGS) entry which is preliminary data.</text>
</comment>
<feature type="non-terminal residue" evidence="1">
    <location>
        <position position="91"/>
    </location>
</feature>
<evidence type="ECO:0000313" key="2">
    <source>
        <dbReference type="Proteomes" id="UP000092382"/>
    </source>
</evidence>
<protein>
    <submittedName>
        <fullName evidence="1">Uncharacterized protein</fullName>
    </submittedName>
</protein>
<dbReference type="EMBL" id="LJOY01000240">
    <property type="protein sequence ID" value="OBQ15096.1"/>
    <property type="molecule type" value="Genomic_DNA"/>
</dbReference>
<organism evidence="1 2">
    <name type="scientific">Aphanizomenon flos-aquae LD13</name>
    <dbReference type="NCBI Taxonomy" id="1710894"/>
    <lineage>
        <taxon>Bacteria</taxon>
        <taxon>Bacillati</taxon>
        <taxon>Cyanobacteriota</taxon>
        <taxon>Cyanophyceae</taxon>
        <taxon>Nostocales</taxon>
        <taxon>Aphanizomenonaceae</taxon>
        <taxon>Aphanizomenon</taxon>
    </lineage>
</organism>
<dbReference type="PATRIC" id="fig|1710894.3.peg.584"/>
<proteinExistence type="predicted"/>
<evidence type="ECO:0000313" key="1">
    <source>
        <dbReference type="EMBL" id="OBQ15096.1"/>
    </source>
</evidence>
<dbReference type="AlphaFoldDB" id="A0A1B7VFF7"/>
<accession>A0A1B7VFF7</accession>
<gene>
    <name evidence="1" type="ORF">AN481_19875</name>
</gene>
<dbReference type="Proteomes" id="UP000092382">
    <property type="component" value="Unassembled WGS sequence"/>
</dbReference>
<sequence length="91" mass="9843">MGGGDGEGAGGLVMELGRDLLQVARFEQDALGDLDDLLARFGDADEALARAHEDLHAQLILELEDLLAHAGLRREQHLRGLRQIEVVAGDF</sequence>